<organism evidence="1 2">
    <name type="scientific">Acetoanaerobium sticklandii (strain ATCC 12662 / DSM 519 / JCM 1433 / CCUG 9281 / NCIMB 10654 / HF)</name>
    <name type="common">Clostridium sticklandii</name>
    <dbReference type="NCBI Taxonomy" id="499177"/>
    <lineage>
        <taxon>Bacteria</taxon>
        <taxon>Bacillati</taxon>
        <taxon>Bacillota</taxon>
        <taxon>Clostridia</taxon>
        <taxon>Peptostreptococcales</taxon>
        <taxon>Filifactoraceae</taxon>
        <taxon>Acetoanaerobium</taxon>
    </lineage>
</organism>
<proteinExistence type="predicted"/>
<reference evidence="2" key="1">
    <citation type="journal article" date="2010" name="BMC Genomics">
        <title>Clostridium sticklandii, a specialist in amino acid degradation:revisiting its metabolism through its genome sequence.</title>
        <authorList>
            <person name="Fonknechten N."/>
            <person name="Chaussonnerie S."/>
            <person name="Tricot S."/>
            <person name="Lajus A."/>
            <person name="Andreesen J.R."/>
            <person name="Perchat N."/>
            <person name="Pelletier E."/>
            <person name="Gouyvenoux M."/>
            <person name="Barbe V."/>
            <person name="Salanoubat M."/>
            <person name="Le Paslier D."/>
            <person name="Weissenbach J."/>
            <person name="Cohen G.N."/>
            <person name="Kreimeyer A."/>
        </authorList>
    </citation>
    <scope>NUCLEOTIDE SEQUENCE [LARGE SCALE GENOMIC DNA]</scope>
    <source>
        <strain evidence="2">ATCC 12662 / DSM 519 / JCM 1433 / CCUG 9281 / NCIMB 10654 / HF</strain>
    </source>
</reference>
<dbReference type="Proteomes" id="UP000007041">
    <property type="component" value="Chromosome"/>
</dbReference>
<sequence>MVFHSLDMRMQQLIMKFLYIVQGYTINKKRLKELNRVISKK</sequence>
<evidence type="ECO:0000313" key="1">
    <source>
        <dbReference type="EMBL" id="CBH20192.1"/>
    </source>
</evidence>
<gene>
    <name evidence="1" type="ordered locus">CLOST_0062</name>
</gene>
<protein>
    <submittedName>
        <fullName evidence="1">Uncharacterized protein</fullName>
    </submittedName>
</protein>
<keyword evidence="2" id="KW-1185">Reference proteome</keyword>
<evidence type="ECO:0000313" key="2">
    <source>
        <dbReference type="Proteomes" id="UP000007041"/>
    </source>
</evidence>
<dbReference type="BioCyc" id="CSTI499177:GJE9-65-MONOMER"/>
<dbReference type="KEGG" id="cst:CLOST_0062"/>
<accession>E3PR66</accession>
<dbReference type="AlphaFoldDB" id="E3PR66"/>
<dbReference type="HOGENOM" id="CLU_3268366_0_0_9"/>
<name>E3PR66_ACESD</name>
<dbReference type="EMBL" id="FP565809">
    <property type="protein sequence ID" value="CBH20192.1"/>
    <property type="molecule type" value="Genomic_DNA"/>
</dbReference>